<organism evidence="1 2">
    <name type="scientific">Rhodovulum visakhapatnamense</name>
    <dbReference type="NCBI Taxonomy" id="364297"/>
    <lineage>
        <taxon>Bacteria</taxon>
        <taxon>Pseudomonadati</taxon>
        <taxon>Pseudomonadota</taxon>
        <taxon>Alphaproteobacteria</taxon>
        <taxon>Rhodobacterales</taxon>
        <taxon>Paracoccaceae</taxon>
        <taxon>Rhodovulum</taxon>
    </lineage>
</organism>
<dbReference type="GO" id="GO:0008671">
    <property type="term" value="F:2-dehydro-3-deoxygalactonokinase activity"/>
    <property type="evidence" value="ECO:0007669"/>
    <property type="project" value="InterPro"/>
</dbReference>
<keyword evidence="1" id="KW-0808">Transferase</keyword>
<dbReference type="Gene3D" id="3.30.420.300">
    <property type="entry name" value="2-keto-3-deoxy-galactonokinase, substrate binding domain"/>
    <property type="match status" value="1"/>
</dbReference>
<comment type="caution">
    <text evidence="1">The sequence shown here is derived from an EMBL/GenBank/DDBJ whole genome shotgun (WGS) entry which is preliminary data.</text>
</comment>
<proteinExistence type="predicted"/>
<dbReference type="RefSeq" id="WP_113669822.1">
    <property type="nucleotide sequence ID" value="NZ_SOEB01000003.1"/>
</dbReference>
<gene>
    <name evidence="1" type="ORF">EV657_1038</name>
</gene>
<evidence type="ECO:0000313" key="1">
    <source>
        <dbReference type="EMBL" id="TDX32439.1"/>
    </source>
</evidence>
<evidence type="ECO:0000313" key="2">
    <source>
        <dbReference type="Proteomes" id="UP000295484"/>
    </source>
</evidence>
<protein>
    <submittedName>
        <fullName evidence="1">2-keto-3-deoxygalactonate kinase</fullName>
    </submittedName>
</protein>
<dbReference type="EMBL" id="SOEB01000003">
    <property type="protein sequence ID" value="TDX32439.1"/>
    <property type="molecule type" value="Genomic_DNA"/>
</dbReference>
<dbReference type="InterPro" id="IPR042258">
    <property type="entry name" value="DGOK_N"/>
</dbReference>
<reference evidence="1 2" key="1">
    <citation type="submission" date="2019-03" db="EMBL/GenBank/DDBJ databases">
        <title>Genomic Encyclopedia of Type Strains, Phase IV (KMG-IV): sequencing the most valuable type-strain genomes for metagenomic binning, comparative biology and taxonomic classification.</title>
        <authorList>
            <person name="Goeker M."/>
        </authorList>
    </citation>
    <scope>NUCLEOTIDE SEQUENCE [LARGE SCALE GENOMIC DNA]</scope>
    <source>
        <strain evidence="1 2">JA181</strain>
    </source>
</reference>
<dbReference type="AlphaFoldDB" id="A0A4R8G2Q2"/>
<name>A0A4R8G2Q2_9RHOB</name>
<dbReference type="InterPro" id="IPR042257">
    <property type="entry name" value="DGOK_C"/>
</dbReference>
<dbReference type="InterPro" id="IPR007729">
    <property type="entry name" value="DGOK"/>
</dbReference>
<dbReference type="Gene3D" id="3.30.420.310">
    <property type="entry name" value="2-keto-3-deoxy-galactonokinase, C-terminal domain"/>
    <property type="match status" value="1"/>
</dbReference>
<keyword evidence="1" id="KW-0418">Kinase</keyword>
<sequence length="306" mass="32713">MTGPRWIAAAWGQSSLRIWAMAGRKVLTEGASDQGVSRLGPRDFEPALLTLANDMLPLDEVTRVLICGQAGARKGWVEVPHAMVPCAPHAAPPVPAPSRDPRISVGILPGLGQTDPPDVMRGEETRIAGFLLDRASFDGVLCMPGLHGKWVRLRHGIVQGFRTMMTGEIYGLIARQSVLRPMMDDSWDEAAFRHAVDESTRHPETIVSSIFGIRASALLNTPAPGLARARLSGLMVGCDIGAMRTWWHNRPVAVLGTERVSTLYASALAAQGADVQALAGDRLTLAGLIAAHERTGHLEPSAAAHG</sequence>
<accession>A0A4R8G2Q2</accession>
<dbReference type="Proteomes" id="UP000295484">
    <property type="component" value="Unassembled WGS sequence"/>
</dbReference>
<dbReference type="Pfam" id="PF05035">
    <property type="entry name" value="DGOK"/>
    <property type="match status" value="1"/>
</dbReference>
<dbReference type="GO" id="GO:0034194">
    <property type="term" value="P:D-galactonate catabolic process"/>
    <property type="evidence" value="ECO:0007669"/>
    <property type="project" value="InterPro"/>
</dbReference>